<gene>
    <name evidence="1" type="ORF">E5676_scaffold1163G00970</name>
</gene>
<dbReference type="Proteomes" id="UP000321947">
    <property type="component" value="Unassembled WGS sequence"/>
</dbReference>
<evidence type="ECO:0000313" key="2">
    <source>
        <dbReference type="Proteomes" id="UP000321947"/>
    </source>
</evidence>
<dbReference type="PANTHER" id="PTHR47467">
    <property type="entry name" value="OS01G0867200 PROTEIN"/>
    <property type="match status" value="1"/>
</dbReference>
<accession>A0A5D3DGS2</accession>
<name>A0A5D3DGS2_CUCMM</name>
<dbReference type="PANTHER" id="PTHR47467:SF1">
    <property type="entry name" value="WD40 REPEAT-CONTAINING PROTEIN"/>
    <property type="match status" value="1"/>
</dbReference>
<reference evidence="1 2" key="1">
    <citation type="submission" date="2019-08" db="EMBL/GenBank/DDBJ databases">
        <title>Draft genome sequences of two oriental melons (Cucumis melo L. var makuwa).</title>
        <authorList>
            <person name="Kwon S.-Y."/>
        </authorList>
    </citation>
    <scope>NUCLEOTIDE SEQUENCE [LARGE SCALE GENOMIC DNA]</scope>
    <source>
        <strain evidence="2">cv. Chang Bougi</strain>
        <tissue evidence="1">Leaf</tissue>
    </source>
</reference>
<comment type="caution">
    <text evidence="1">The sequence shown here is derived from an EMBL/GenBank/DDBJ whole genome shotgun (WGS) entry which is preliminary data.</text>
</comment>
<sequence length="213" mass="23639">MLKAKGLRKVVVPSILMDHPSPGNIQPTRLALHVSPDGSSCWVFIASGSRVFKLQISMDESSVLEGKDSLLIPEQTKVLDSLLLDRCPHRSEIQSLVLAEVDSSSDQLLGTVDSYGHLIVSKLDAAGKGLLKGLFLLDLFAVYFFRRWSKTLIISLGLPVCSCYNQGAPPHPPFRGKRCFLAFWVCTVIWDFGGKGMIRCFVVERETTVRFEL</sequence>
<dbReference type="AlphaFoldDB" id="A0A5D3DGS2"/>
<dbReference type="EMBL" id="SSTD01004900">
    <property type="protein sequence ID" value="TYK22765.1"/>
    <property type="molecule type" value="Genomic_DNA"/>
</dbReference>
<evidence type="ECO:0000313" key="1">
    <source>
        <dbReference type="EMBL" id="TYK22765.1"/>
    </source>
</evidence>
<protein>
    <submittedName>
        <fullName evidence="1">Uncharacterized protein</fullName>
    </submittedName>
</protein>
<proteinExistence type="predicted"/>
<organism evidence="1 2">
    <name type="scientific">Cucumis melo var. makuwa</name>
    <name type="common">Oriental melon</name>
    <dbReference type="NCBI Taxonomy" id="1194695"/>
    <lineage>
        <taxon>Eukaryota</taxon>
        <taxon>Viridiplantae</taxon>
        <taxon>Streptophyta</taxon>
        <taxon>Embryophyta</taxon>
        <taxon>Tracheophyta</taxon>
        <taxon>Spermatophyta</taxon>
        <taxon>Magnoliopsida</taxon>
        <taxon>eudicotyledons</taxon>
        <taxon>Gunneridae</taxon>
        <taxon>Pentapetalae</taxon>
        <taxon>rosids</taxon>
        <taxon>fabids</taxon>
        <taxon>Cucurbitales</taxon>
        <taxon>Cucurbitaceae</taxon>
        <taxon>Benincaseae</taxon>
        <taxon>Cucumis</taxon>
    </lineage>
</organism>